<dbReference type="Proteomes" id="UP000092651">
    <property type="component" value="Unassembled WGS sequence"/>
</dbReference>
<evidence type="ECO:0000313" key="2">
    <source>
        <dbReference type="Proteomes" id="UP000092651"/>
    </source>
</evidence>
<organism evidence="1 2">
    <name type="scientific">Chryseobacterium artocarpi</name>
    <dbReference type="NCBI Taxonomy" id="1414727"/>
    <lineage>
        <taxon>Bacteria</taxon>
        <taxon>Pseudomonadati</taxon>
        <taxon>Bacteroidota</taxon>
        <taxon>Flavobacteriia</taxon>
        <taxon>Flavobacteriales</taxon>
        <taxon>Weeksellaceae</taxon>
        <taxon>Chryseobacterium group</taxon>
        <taxon>Chryseobacterium</taxon>
    </lineage>
</organism>
<protein>
    <recommendedName>
        <fullName evidence="3">Lipoprotein</fullName>
    </recommendedName>
</protein>
<sequence length="150" mass="17423">MKCLNRISIVSFSILISTFSCTKTDNKPEVQKTHQDQKIKADTVITTSAVLLLSPDEKEIEEIKKKQGEDNFYTIADDANYYSAEIDEAAPKTIYLNHRTIDFPKENYVFSKDKFEDKWIVIDYKEGAQPKIYSLVDYHRLITEKQSSDR</sequence>
<dbReference type="PROSITE" id="PS51257">
    <property type="entry name" value="PROKAR_LIPOPROTEIN"/>
    <property type="match status" value="1"/>
</dbReference>
<reference evidence="1 2" key="1">
    <citation type="submission" date="2016-07" db="EMBL/GenBank/DDBJ databases">
        <authorList>
            <person name="Jeong J.-J."/>
            <person name="Kim D.W."/>
            <person name="Sang M.K."/>
            <person name="Choi I.-G."/>
            <person name="Kim K.D."/>
        </authorList>
    </citation>
    <scope>NUCLEOTIDE SEQUENCE [LARGE SCALE GENOMIC DNA]</scope>
    <source>
        <strain evidence="1 2">UTM-3</strain>
    </source>
</reference>
<evidence type="ECO:0008006" key="3">
    <source>
        <dbReference type="Google" id="ProtNLM"/>
    </source>
</evidence>
<accession>A0A1B9A036</accession>
<comment type="caution">
    <text evidence="1">The sequence shown here is derived from an EMBL/GenBank/DDBJ whole genome shotgun (WGS) entry which is preliminary data.</text>
</comment>
<dbReference type="AlphaFoldDB" id="A0A1B9A036"/>
<name>A0A1B9A036_9FLAO</name>
<proteinExistence type="predicted"/>
<gene>
    <name evidence="1" type="ORF">BBI01_01725</name>
</gene>
<evidence type="ECO:0000313" key="1">
    <source>
        <dbReference type="EMBL" id="OCA77209.1"/>
    </source>
</evidence>
<keyword evidence="2" id="KW-1185">Reference proteome</keyword>
<dbReference type="EMBL" id="MAYH01000001">
    <property type="protein sequence ID" value="OCA77209.1"/>
    <property type="molecule type" value="Genomic_DNA"/>
</dbReference>